<feature type="transmembrane region" description="Helical" evidence="8">
    <location>
        <begin position="244"/>
        <end position="268"/>
    </location>
</feature>
<organism evidence="10 11">
    <name type="scientific">Pedobacter petrophilus</name>
    <dbReference type="NCBI Taxonomy" id="1908241"/>
    <lineage>
        <taxon>Bacteria</taxon>
        <taxon>Pseudomonadati</taxon>
        <taxon>Bacteroidota</taxon>
        <taxon>Sphingobacteriia</taxon>
        <taxon>Sphingobacteriales</taxon>
        <taxon>Sphingobacteriaceae</taxon>
        <taxon>Pedobacter</taxon>
    </lineage>
</organism>
<dbReference type="GO" id="GO:0009103">
    <property type="term" value="P:lipopolysaccharide biosynthetic process"/>
    <property type="evidence" value="ECO:0007669"/>
    <property type="project" value="UniProtKB-ARBA"/>
</dbReference>
<keyword evidence="3" id="KW-0328">Glycosyltransferase</keyword>
<evidence type="ECO:0000256" key="4">
    <source>
        <dbReference type="ARBA" id="ARBA00022679"/>
    </source>
</evidence>
<dbReference type="Proteomes" id="UP000487757">
    <property type="component" value="Unassembled WGS sequence"/>
</dbReference>
<evidence type="ECO:0000259" key="9">
    <source>
        <dbReference type="Pfam" id="PF13231"/>
    </source>
</evidence>
<feature type="transmembrane region" description="Helical" evidence="8">
    <location>
        <begin position="156"/>
        <end position="187"/>
    </location>
</feature>
<sequence length="513" mass="59895">MNMEGTNPDRLKEYSYLVFFIVLKLVLSFVLVNSVYDFHRDEFLYLDQAHHPDFGFTSVPPLISVFSIFIKLFGGGFYLVRFVPAFFGALTMVYCWKIVGAINGNLMSKCLVCVAMICSVFLRLNTLYQPNSFDVLAWTAVFYYLIRYFDNEQPQYLYFVAITIAIGFLNKYNILFLVIGLLPAILIGRQRKIFTQKHFYFALLAGVLVALPNIIWQINHGFPVLHHMKLLQKYQLVNVSLKNFLIGQFLFFINSIFFLLAGIFVLIWHQSFVKYRWVIFTYLFTMLVFVYFKGKDYYTLGLYPVLLCFGALFFGRVLSKRYILQGIVVFFTIASFVYVLPLLMPVYSPAQIIKSHQRFERVGVLRWEDGKNHQLPQDYADMQGWKEIAHLTDMAYSRVKDKSVVLVRADNYGQAGAINYYSKYPNIGAVAYSDDYLHWFEMKKPIKDLILIRPVDEEDPRREKEKPIFNRITQIGEVKNPYSREFGTRVFLLEGAKININPIIEAEIIEEQQ</sequence>
<evidence type="ECO:0000313" key="10">
    <source>
        <dbReference type="EMBL" id="MRX76178.1"/>
    </source>
</evidence>
<keyword evidence="11" id="KW-1185">Reference proteome</keyword>
<dbReference type="AlphaFoldDB" id="A0A7K0FX66"/>
<dbReference type="PANTHER" id="PTHR33908">
    <property type="entry name" value="MANNOSYLTRANSFERASE YKCB-RELATED"/>
    <property type="match status" value="1"/>
</dbReference>
<feature type="transmembrane region" description="Helical" evidence="8">
    <location>
        <begin position="54"/>
        <end position="73"/>
    </location>
</feature>
<evidence type="ECO:0000256" key="5">
    <source>
        <dbReference type="ARBA" id="ARBA00022692"/>
    </source>
</evidence>
<protein>
    <submittedName>
        <fullName evidence="10">Glycosyl transferase</fullName>
    </submittedName>
</protein>
<evidence type="ECO:0000256" key="7">
    <source>
        <dbReference type="ARBA" id="ARBA00023136"/>
    </source>
</evidence>
<proteinExistence type="predicted"/>
<evidence type="ECO:0000256" key="8">
    <source>
        <dbReference type="SAM" id="Phobius"/>
    </source>
</evidence>
<feature type="domain" description="Glycosyltransferase RgtA/B/C/D-like" evidence="9">
    <location>
        <begin position="60"/>
        <end position="216"/>
    </location>
</feature>
<dbReference type="OrthoDB" id="9813729at2"/>
<feature type="transmembrane region" description="Helical" evidence="8">
    <location>
        <begin position="322"/>
        <end position="344"/>
    </location>
</feature>
<feature type="transmembrane region" description="Helical" evidence="8">
    <location>
        <begin position="14"/>
        <end position="33"/>
    </location>
</feature>
<evidence type="ECO:0000256" key="3">
    <source>
        <dbReference type="ARBA" id="ARBA00022676"/>
    </source>
</evidence>
<accession>A0A7K0FX66</accession>
<keyword evidence="5 8" id="KW-0812">Transmembrane</keyword>
<keyword evidence="4 10" id="KW-0808">Transferase</keyword>
<comment type="subcellular location">
    <subcellularLocation>
        <location evidence="1">Cell membrane</location>
        <topology evidence="1">Multi-pass membrane protein</topology>
    </subcellularLocation>
</comment>
<dbReference type="InterPro" id="IPR038731">
    <property type="entry name" value="RgtA/B/C-like"/>
</dbReference>
<dbReference type="PANTHER" id="PTHR33908:SF11">
    <property type="entry name" value="MEMBRANE PROTEIN"/>
    <property type="match status" value="1"/>
</dbReference>
<keyword evidence="7 8" id="KW-0472">Membrane</keyword>
<feature type="transmembrane region" description="Helical" evidence="8">
    <location>
        <begin position="275"/>
        <end position="292"/>
    </location>
</feature>
<evidence type="ECO:0000256" key="1">
    <source>
        <dbReference type="ARBA" id="ARBA00004651"/>
    </source>
</evidence>
<comment type="caution">
    <text evidence="10">The sequence shown here is derived from an EMBL/GenBank/DDBJ whole genome shotgun (WGS) entry which is preliminary data.</text>
</comment>
<dbReference type="InterPro" id="IPR050297">
    <property type="entry name" value="LipidA_mod_glycosyltrf_83"/>
</dbReference>
<evidence type="ECO:0000256" key="2">
    <source>
        <dbReference type="ARBA" id="ARBA00022475"/>
    </source>
</evidence>
<dbReference type="Pfam" id="PF13231">
    <property type="entry name" value="PMT_2"/>
    <property type="match status" value="1"/>
</dbReference>
<feature type="transmembrane region" description="Helical" evidence="8">
    <location>
        <begin position="106"/>
        <end position="124"/>
    </location>
</feature>
<feature type="transmembrane region" description="Helical" evidence="8">
    <location>
        <begin position="298"/>
        <end position="315"/>
    </location>
</feature>
<dbReference type="GO" id="GO:0005886">
    <property type="term" value="C:plasma membrane"/>
    <property type="evidence" value="ECO:0007669"/>
    <property type="project" value="UniProtKB-SubCell"/>
</dbReference>
<evidence type="ECO:0000313" key="11">
    <source>
        <dbReference type="Proteomes" id="UP000487757"/>
    </source>
</evidence>
<feature type="transmembrane region" description="Helical" evidence="8">
    <location>
        <begin position="199"/>
        <end position="218"/>
    </location>
</feature>
<evidence type="ECO:0000256" key="6">
    <source>
        <dbReference type="ARBA" id="ARBA00022989"/>
    </source>
</evidence>
<reference evidence="10 11" key="1">
    <citation type="submission" date="2019-11" db="EMBL/GenBank/DDBJ databases">
        <title>Pedobacter petrophilus genome.</title>
        <authorList>
            <person name="Feldbauer M.J."/>
            <person name="Newman J.D."/>
        </authorList>
    </citation>
    <scope>NUCLEOTIDE SEQUENCE [LARGE SCALE GENOMIC DNA]</scope>
    <source>
        <strain evidence="10 11">LMG 29686</strain>
    </source>
</reference>
<name>A0A7K0FX66_9SPHI</name>
<gene>
    <name evidence="10" type="ORF">GJU39_08760</name>
</gene>
<keyword evidence="2" id="KW-1003">Cell membrane</keyword>
<dbReference type="EMBL" id="WKKH01000010">
    <property type="protein sequence ID" value="MRX76178.1"/>
    <property type="molecule type" value="Genomic_DNA"/>
</dbReference>
<dbReference type="GO" id="GO:0016763">
    <property type="term" value="F:pentosyltransferase activity"/>
    <property type="evidence" value="ECO:0007669"/>
    <property type="project" value="TreeGrafter"/>
</dbReference>
<keyword evidence="6 8" id="KW-1133">Transmembrane helix</keyword>